<name>A0A1Y2A7D0_9PLEO</name>
<protein>
    <submittedName>
        <fullName evidence="2">Heterokaryon incompatibility protein-domain-containing protein</fullName>
    </submittedName>
</protein>
<keyword evidence="3" id="KW-1185">Reference proteome</keyword>
<reference evidence="2 3" key="1">
    <citation type="submission" date="2016-07" db="EMBL/GenBank/DDBJ databases">
        <title>Pervasive Adenine N6-methylation of Active Genes in Fungi.</title>
        <authorList>
            <consortium name="DOE Joint Genome Institute"/>
            <person name="Mondo S.J."/>
            <person name="Dannebaum R.O."/>
            <person name="Kuo R.C."/>
            <person name="Labutti K."/>
            <person name="Haridas S."/>
            <person name="Kuo A."/>
            <person name="Salamov A."/>
            <person name="Ahrendt S.R."/>
            <person name="Lipzen A."/>
            <person name="Sullivan W."/>
            <person name="Andreopoulos W.B."/>
            <person name="Clum A."/>
            <person name="Lindquist E."/>
            <person name="Daum C."/>
            <person name="Ramamoorthy G.K."/>
            <person name="Gryganskyi A."/>
            <person name="Culley D."/>
            <person name="Magnuson J.K."/>
            <person name="James T.Y."/>
            <person name="O'Malley M.A."/>
            <person name="Stajich J.E."/>
            <person name="Spatafora J.W."/>
            <person name="Visel A."/>
            <person name="Grigoriev I.V."/>
        </authorList>
    </citation>
    <scope>NUCLEOTIDE SEQUENCE [LARGE SCALE GENOMIC DNA]</scope>
    <source>
        <strain evidence="2 3">CBS 115471</strain>
    </source>
</reference>
<sequence length="214" mass="24807">MKDCTKNHQKCKTRSQTPLPTRLVEILGPRKARLRQFDNEQGIYLCLSHCWGPNKFLRTTKSSIRQFGEDIPWSSLTKTFQDAIHLTFRLGFKYIWIDSLCIIQDSIDDWRHEGSKMSSIYSNSFLTIAASRAFEGSQGLHCEQDAPLVPKSKSIQNSTGEDFNIYWRNVKSGINHNISRLPLLQRGWVLQERILSPRMLHLVRRSCSGNVRQR</sequence>
<dbReference type="Proteomes" id="UP000193144">
    <property type="component" value="Unassembled WGS sequence"/>
</dbReference>
<evidence type="ECO:0000313" key="3">
    <source>
        <dbReference type="Proteomes" id="UP000193144"/>
    </source>
</evidence>
<dbReference type="AlphaFoldDB" id="A0A1Y2A7D0"/>
<evidence type="ECO:0000259" key="1">
    <source>
        <dbReference type="Pfam" id="PF06985"/>
    </source>
</evidence>
<dbReference type="Pfam" id="PF06985">
    <property type="entry name" value="HET"/>
    <property type="match status" value="1"/>
</dbReference>
<gene>
    <name evidence="2" type="ORF">BCR34DRAFT_654424</name>
</gene>
<proteinExistence type="predicted"/>
<dbReference type="PANTHER" id="PTHR33112">
    <property type="entry name" value="DOMAIN PROTEIN, PUTATIVE-RELATED"/>
    <property type="match status" value="1"/>
</dbReference>
<comment type="caution">
    <text evidence="2">The sequence shown here is derived from an EMBL/GenBank/DDBJ whole genome shotgun (WGS) entry which is preliminary data.</text>
</comment>
<organism evidence="2 3">
    <name type="scientific">Clohesyomyces aquaticus</name>
    <dbReference type="NCBI Taxonomy" id="1231657"/>
    <lineage>
        <taxon>Eukaryota</taxon>
        <taxon>Fungi</taxon>
        <taxon>Dikarya</taxon>
        <taxon>Ascomycota</taxon>
        <taxon>Pezizomycotina</taxon>
        <taxon>Dothideomycetes</taxon>
        <taxon>Pleosporomycetidae</taxon>
        <taxon>Pleosporales</taxon>
        <taxon>Lindgomycetaceae</taxon>
        <taxon>Clohesyomyces</taxon>
    </lineage>
</organism>
<dbReference type="PANTHER" id="PTHR33112:SF16">
    <property type="entry name" value="HETEROKARYON INCOMPATIBILITY DOMAIN-CONTAINING PROTEIN"/>
    <property type="match status" value="1"/>
</dbReference>
<dbReference type="OrthoDB" id="3486565at2759"/>
<dbReference type="STRING" id="1231657.A0A1Y2A7D0"/>
<feature type="domain" description="Heterokaryon incompatibility" evidence="1">
    <location>
        <begin position="44"/>
        <end position="192"/>
    </location>
</feature>
<accession>A0A1Y2A7D0</accession>
<dbReference type="EMBL" id="MCFA01000007">
    <property type="protein sequence ID" value="ORY18391.1"/>
    <property type="molecule type" value="Genomic_DNA"/>
</dbReference>
<dbReference type="InterPro" id="IPR010730">
    <property type="entry name" value="HET"/>
</dbReference>
<evidence type="ECO:0000313" key="2">
    <source>
        <dbReference type="EMBL" id="ORY18391.1"/>
    </source>
</evidence>